<dbReference type="GO" id="GO:0019722">
    <property type="term" value="P:calcium-mediated signaling"/>
    <property type="evidence" value="ECO:0007669"/>
    <property type="project" value="TreeGrafter"/>
</dbReference>
<sequence>MAKILMLCLLAVIFVTQVTAGKIWGDGDLLAFNKGFGNKKCDGLIGECFPEEEMMMDSESNRRILATRQYISYGSLRADAVPCGQKGTSYYNCRSSGQANPYQRACTVITRCARDTS</sequence>
<dbReference type="Pfam" id="PF05498">
    <property type="entry name" value="RALF"/>
    <property type="match status" value="1"/>
</dbReference>
<evidence type="ECO:0000256" key="5">
    <source>
        <dbReference type="SAM" id="SignalP"/>
    </source>
</evidence>
<proteinExistence type="inferred from homology"/>
<dbReference type="EMBL" id="GCHU01028337">
    <property type="protein sequence ID" value="JAG85388.1"/>
    <property type="molecule type" value="Transcribed_RNA"/>
</dbReference>
<feature type="chain" id="PRO_5002202804" evidence="5">
    <location>
        <begin position="21"/>
        <end position="117"/>
    </location>
</feature>
<keyword evidence="3 5" id="KW-0732">Signal</keyword>
<dbReference type="GO" id="GO:0009506">
    <property type="term" value="C:plasmodesma"/>
    <property type="evidence" value="ECO:0007669"/>
    <property type="project" value="TreeGrafter"/>
</dbReference>
<evidence type="ECO:0000256" key="3">
    <source>
        <dbReference type="ARBA" id="ARBA00022729"/>
    </source>
</evidence>
<evidence type="ECO:0000256" key="1">
    <source>
        <dbReference type="ARBA" id="ARBA00009178"/>
    </source>
</evidence>
<keyword evidence="2" id="KW-0372">Hormone</keyword>
<evidence type="ECO:0000313" key="6">
    <source>
        <dbReference type="EMBL" id="JAG85388.1"/>
    </source>
</evidence>
<reference evidence="6" key="1">
    <citation type="submission" date="2015-02" db="EMBL/GenBank/DDBJ databases">
        <title>A transcriptome of Wollemia nobilis - a relic of Gondwana.</title>
        <authorList>
            <person name="Chia J.Y."/>
            <person name="Leong Y.S."/>
            <person name="Abdul Karim S."/>
            <person name="Wan Azmi N."/>
            <person name="Hercus R."/>
            <person name="Croft L."/>
        </authorList>
    </citation>
    <scope>NUCLEOTIDE SEQUENCE</scope>
    <source>
        <strain evidence="6">MaeBrown</strain>
        <tissue evidence="6">Leaf</tissue>
    </source>
</reference>
<accession>A0A0C9S3P2</accession>
<dbReference type="AlphaFoldDB" id="A0A0C9S3P2"/>
<evidence type="ECO:0000256" key="2">
    <source>
        <dbReference type="ARBA" id="ARBA00022702"/>
    </source>
</evidence>
<protein>
    <submittedName>
        <fullName evidence="6">TSA: Wollemia nobilis Ref_Wollemi_Transcript_28556_534 transcribed RNA sequence</fullName>
    </submittedName>
</protein>
<dbReference type="PANTHER" id="PTHR33136:SF6">
    <property type="entry name" value="PROTEIN RALF-LIKE 34"/>
    <property type="match status" value="1"/>
</dbReference>
<feature type="signal peptide" evidence="5">
    <location>
        <begin position="1"/>
        <end position="20"/>
    </location>
</feature>
<keyword evidence="4" id="KW-1015">Disulfide bond</keyword>
<name>A0A0C9S3P2_9CONI</name>
<dbReference type="GO" id="GO:0005179">
    <property type="term" value="F:hormone activity"/>
    <property type="evidence" value="ECO:0007669"/>
    <property type="project" value="UniProtKB-KW"/>
</dbReference>
<dbReference type="PANTHER" id="PTHR33136">
    <property type="entry name" value="RAPID ALKALINIZATION FACTOR-LIKE"/>
    <property type="match status" value="1"/>
</dbReference>
<comment type="similarity">
    <text evidence="1">Belongs to the plant rapid alkalinization factor (RALF) family.</text>
</comment>
<evidence type="ECO:0000256" key="4">
    <source>
        <dbReference type="ARBA" id="ARBA00023157"/>
    </source>
</evidence>
<dbReference type="InterPro" id="IPR008801">
    <property type="entry name" value="RALF"/>
</dbReference>
<organism evidence="6">
    <name type="scientific">Wollemia nobilis</name>
    <dbReference type="NCBI Taxonomy" id="56998"/>
    <lineage>
        <taxon>Eukaryota</taxon>
        <taxon>Viridiplantae</taxon>
        <taxon>Streptophyta</taxon>
        <taxon>Embryophyta</taxon>
        <taxon>Tracheophyta</taxon>
        <taxon>Spermatophyta</taxon>
        <taxon>Pinopsida</taxon>
        <taxon>Pinidae</taxon>
        <taxon>Conifers II</taxon>
        <taxon>Araucariales</taxon>
        <taxon>Araucariaceae</taxon>
        <taxon>Wollemia</taxon>
    </lineage>
</organism>